<organism evidence="7 8">
    <name type="scientific">Danaus chrysippus</name>
    <name type="common">African queen</name>
    <dbReference type="NCBI Taxonomy" id="151541"/>
    <lineage>
        <taxon>Eukaryota</taxon>
        <taxon>Metazoa</taxon>
        <taxon>Ecdysozoa</taxon>
        <taxon>Arthropoda</taxon>
        <taxon>Hexapoda</taxon>
        <taxon>Insecta</taxon>
        <taxon>Pterygota</taxon>
        <taxon>Neoptera</taxon>
        <taxon>Endopterygota</taxon>
        <taxon>Lepidoptera</taxon>
        <taxon>Glossata</taxon>
        <taxon>Ditrysia</taxon>
        <taxon>Papilionoidea</taxon>
        <taxon>Nymphalidae</taxon>
        <taxon>Danainae</taxon>
        <taxon>Danaini</taxon>
        <taxon>Danaina</taxon>
        <taxon>Danaus</taxon>
        <taxon>Anosia</taxon>
    </lineage>
</organism>
<dbReference type="InterPro" id="IPR006600">
    <property type="entry name" value="HTH_CenpB_DNA-bd_dom"/>
</dbReference>
<evidence type="ECO:0000256" key="3">
    <source>
        <dbReference type="ARBA" id="ARBA00023242"/>
    </source>
</evidence>
<evidence type="ECO:0000313" key="7">
    <source>
        <dbReference type="EMBL" id="CAG9584344.1"/>
    </source>
</evidence>
<dbReference type="Pfam" id="PF04218">
    <property type="entry name" value="CENP-B_N"/>
    <property type="match status" value="1"/>
</dbReference>
<dbReference type="SUPFAM" id="SSF46689">
    <property type="entry name" value="Homeodomain-like"/>
    <property type="match status" value="2"/>
</dbReference>
<name>A0A8J2R3V4_9NEOP</name>
<dbReference type="InterPro" id="IPR050863">
    <property type="entry name" value="CenT-Element_Derived"/>
</dbReference>
<evidence type="ECO:0000259" key="6">
    <source>
        <dbReference type="PROSITE" id="PS51253"/>
    </source>
</evidence>
<evidence type="ECO:0000256" key="2">
    <source>
        <dbReference type="ARBA" id="ARBA00023125"/>
    </source>
</evidence>
<feature type="domain" description="HTH psq-type" evidence="5">
    <location>
        <begin position="1"/>
        <end position="54"/>
    </location>
</feature>
<evidence type="ECO:0000256" key="1">
    <source>
        <dbReference type="ARBA" id="ARBA00004123"/>
    </source>
</evidence>
<dbReference type="PROSITE" id="PS51253">
    <property type="entry name" value="HTH_CENPB"/>
    <property type="match status" value="1"/>
</dbReference>
<dbReference type="Gene3D" id="1.10.10.60">
    <property type="entry name" value="Homeodomain-like"/>
    <property type="match status" value="2"/>
</dbReference>
<comment type="caution">
    <text evidence="7">The sequence shown here is derived from an EMBL/GenBank/DDBJ whole genome shotgun (WGS) entry which is preliminary data.</text>
</comment>
<evidence type="ECO:0000259" key="5">
    <source>
        <dbReference type="PROSITE" id="PS50960"/>
    </source>
</evidence>
<keyword evidence="8" id="KW-1185">Reference proteome</keyword>
<sequence length="158" mass="18301">MSEAQKRKHKTLTIKEKCDILDRLNRNESFSSLASEYGVGRSTIYDIKKNQEKIKQFVSTTDCGPGKRQTLKKADHPEVEQALYMWFQERNRDAPISGPMLAMKAKYFYKEIIKKDDFVASKGWLERFKSRHGICLMTITGEKLSNDATCIEPFKLNI</sequence>
<dbReference type="OrthoDB" id="125347at2759"/>
<dbReference type="AlphaFoldDB" id="A0A8J2R3V4"/>
<dbReference type="Proteomes" id="UP000789524">
    <property type="component" value="Unassembled WGS sequence"/>
</dbReference>
<dbReference type="PANTHER" id="PTHR19303">
    <property type="entry name" value="TRANSPOSON"/>
    <property type="match status" value="1"/>
</dbReference>
<keyword evidence="2 4" id="KW-0238">DNA-binding</keyword>
<dbReference type="EMBL" id="CAKASE010000082">
    <property type="protein sequence ID" value="CAG9584344.1"/>
    <property type="molecule type" value="Genomic_DNA"/>
</dbReference>
<evidence type="ECO:0000256" key="4">
    <source>
        <dbReference type="PROSITE-ProRule" id="PRU00320"/>
    </source>
</evidence>
<dbReference type="PROSITE" id="PS50960">
    <property type="entry name" value="HTH_PSQ"/>
    <property type="match status" value="1"/>
</dbReference>
<dbReference type="InterPro" id="IPR007889">
    <property type="entry name" value="HTH_Psq"/>
</dbReference>
<dbReference type="GO" id="GO:0005634">
    <property type="term" value="C:nucleus"/>
    <property type="evidence" value="ECO:0007669"/>
    <property type="project" value="UniProtKB-SubCell"/>
</dbReference>
<protein>
    <submittedName>
        <fullName evidence="7">(African queen) hypothetical protein</fullName>
    </submittedName>
</protein>
<dbReference type="Pfam" id="PF03221">
    <property type="entry name" value="HTH_Tnp_Tc5"/>
    <property type="match status" value="1"/>
</dbReference>
<dbReference type="SMART" id="SM00674">
    <property type="entry name" value="CENPB"/>
    <property type="match status" value="1"/>
</dbReference>
<feature type="DNA-binding region" description="H-T-H motif" evidence="4">
    <location>
        <begin position="30"/>
        <end position="50"/>
    </location>
</feature>
<dbReference type="GO" id="GO:0003677">
    <property type="term" value="F:DNA binding"/>
    <property type="evidence" value="ECO:0007669"/>
    <property type="project" value="UniProtKB-UniRule"/>
</dbReference>
<evidence type="ECO:0000313" key="8">
    <source>
        <dbReference type="Proteomes" id="UP000789524"/>
    </source>
</evidence>
<comment type="subcellular location">
    <subcellularLocation>
        <location evidence="1 4">Nucleus</location>
    </subcellularLocation>
</comment>
<reference evidence="7" key="1">
    <citation type="submission" date="2021-09" db="EMBL/GenBank/DDBJ databases">
        <authorList>
            <person name="Martin H S."/>
        </authorList>
    </citation>
    <scope>NUCLEOTIDE SEQUENCE</scope>
</reference>
<proteinExistence type="predicted"/>
<feature type="domain" description="HTH CENPB-type" evidence="6">
    <location>
        <begin position="67"/>
        <end position="138"/>
    </location>
</feature>
<dbReference type="PANTHER" id="PTHR19303:SF16">
    <property type="entry name" value="JERKY PROTEIN HOMOLOG-LIKE"/>
    <property type="match status" value="1"/>
</dbReference>
<keyword evidence="3 4" id="KW-0539">Nucleus</keyword>
<gene>
    <name evidence="7" type="ORF">DCHRY22_LOCUS14948</name>
</gene>
<accession>A0A8J2R3V4</accession>
<dbReference type="InterPro" id="IPR009057">
    <property type="entry name" value="Homeodomain-like_sf"/>
</dbReference>